<keyword evidence="8" id="KW-1185">Reference proteome</keyword>
<dbReference type="Proteomes" id="UP000326553">
    <property type="component" value="Chromosome"/>
</dbReference>
<protein>
    <submittedName>
        <fullName evidence="7">Alpha/beta hydrolase</fullName>
    </submittedName>
</protein>
<sequence length="535" mass="55849">MHPAPHTAAHPRRPLALALTALVALALTACTAGSGEGGQASGERGDPSVRPGLQRFYGQELAWRPCGDGLSCARLTVPRDYAHPRNGKTFVLPVAKAATAGKHDRIGSLVYNPGGPGASGVSDLKSDSGEVFSEEVRARFDIVSFDPRGVGGSRPAVTCAEPDDEGAADDAPEPLTPRTRGDRARALAAARADAEACAKGSGGILRQVGTDDAARDLDVLRAALGDRKLSYLGWSYGTSLGTSYAEQFPHRVRALALDGATDPSLNWSQRAISQGAGFRRAVEDYAEYCADIAGAGCPGTSPAEISGVLDRLFEEAAREPLPVSDEEAYEVDARTLLDVVTDAMYSPEDDWEALSDALAEAADGDATRLAELAEGDDASGDDASGDDASGNARSKRREAGNDDDALLAVSCLDTPHPRAAGPYWKALAPAEKAAGVYGTSSVVDELTCKDWPAGTQRPHRVRAAGVPPVLVVGTTGDPATPYEEARSLAEQFPGGMLLTYEGVGHTAYGRSNACVTDAVDDYLIDLKRIGADTIC</sequence>
<accession>A0A5J6HUG8</accession>
<dbReference type="InterPro" id="IPR000073">
    <property type="entry name" value="AB_hydrolase_1"/>
</dbReference>
<dbReference type="InterPro" id="IPR051601">
    <property type="entry name" value="Serine_prot/Carboxylest_S33"/>
</dbReference>
<dbReference type="Gene3D" id="3.40.50.1820">
    <property type="entry name" value="alpha/beta hydrolase"/>
    <property type="match status" value="1"/>
</dbReference>
<dbReference type="RefSeq" id="WP_150477364.1">
    <property type="nucleotide sequence ID" value="NZ_CP023695.1"/>
</dbReference>
<comment type="similarity">
    <text evidence="1">Belongs to the peptidase S33 family.</text>
</comment>
<dbReference type="EMBL" id="CP023695">
    <property type="protein sequence ID" value="QEV20365.1"/>
    <property type="molecule type" value="Genomic_DNA"/>
</dbReference>
<dbReference type="PANTHER" id="PTHR43248">
    <property type="entry name" value="2-SUCCINYL-6-HYDROXY-2,4-CYCLOHEXADIENE-1-CARBOXYLATE SYNTHASE"/>
    <property type="match status" value="1"/>
</dbReference>
<dbReference type="KEGG" id="salw:CP975_25060"/>
<dbReference type="Pfam" id="PF00561">
    <property type="entry name" value="Abhydrolase_1"/>
    <property type="match status" value="1"/>
</dbReference>
<keyword evidence="2 5" id="KW-0732">Signal</keyword>
<evidence type="ECO:0000256" key="1">
    <source>
        <dbReference type="ARBA" id="ARBA00010088"/>
    </source>
</evidence>
<feature type="domain" description="AB hydrolase-1" evidence="6">
    <location>
        <begin position="109"/>
        <end position="508"/>
    </location>
</feature>
<keyword evidence="3 7" id="KW-0378">Hydrolase</keyword>
<evidence type="ECO:0000256" key="4">
    <source>
        <dbReference type="SAM" id="MobiDB-lite"/>
    </source>
</evidence>
<dbReference type="InterPro" id="IPR029058">
    <property type="entry name" value="AB_hydrolase_fold"/>
</dbReference>
<feature type="compositionally biased region" description="Acidic residues" evidence="4">
    <location>
        <begin position="373"/>
        <end position="385"/>
    </location>
</feature>
<feature type="region of interest" description="Disordered" evidence="4">
    <location>
        <begin position="373"/>
        <end position="400"/>
    </location>
</feature>
<evidence type="ECO:0000256" key="2">
    <source>
        <dbReference type="ARBA" id="ARBA00022729"/>
    </source>
</evidence>
<evidence type="ECO:0000256" key="3">
    <source>
        <dbReference type="ARBA" id="ARBA00022801"/>
    </source>
</evidence>
<feature type="signal peptide" evidence="5">
    <location>
        <begin position="1"/>
        <end position="34"/>
    </location>
</feature>
<evidence type="ECO:0000313" key="7">
    <source>
        <dbReference type="EMBL" id="QEV20365.1"/>
    </source>
</evidence>
<feature type="chain" id="PRO_5039546621" evidence="5">
    <location>
        <begin position="35"/>
        <end position="535"/>
    </location>
</feature>
<dbReference type="PANTHER" id="PTHR43248:SF29">
    <property type="entry name" value="TRIPEPTIDYL AMINOPEPTIDASE"/>
    <property type="match status" value="1"/>
</dbReference>
<reference evidence="7 8" key="1">
    <citation type="submission" date="2017-09" db="EMBL/GenBank/DDBJ databases">
        <authorList>
            <person name="Lee N."/>
            <person name="Cho B.-K."/>
        </authorList>
    </citation>
    <scope>NUCLEOTIDE SEQUENCE [LARGE SCALE GENOMIC DNA]</scope>
    <source>
        <strain evidence="7 8">ATCC 12461</strain>
    </source>
</reference>
<evidence type="ECO:0000256" key="5">
    <source>
        <dbReference type="SAM" id="SignalP"/>
    </source>
</evidence>
<dbReference type="AlphaFoldDB" id="A0A5J6HUG8"/>
<name>A0A5J6HUG8_STRAD</name>
<feature type="compositionally biased region" description="Acidic residues" evidence="4">
    <location>
        <begin position="161"/>
        <end position="172"/>
    </location>
</feature>
<dbReference type="OrthoDB" id="4006962at2"/>
<proteinExistence type="inferred from homology"/>
<dbReference type="GO" id="GO:0016787">
    <property type="term" value="F:hydrolase activity"/>
    <property type="evidence" value="ECO:0007669"/>
    <property type="project" value="UniProtKB-KW"/>
</dbReference>
<dbReference type="SUPFAM" id="SSF53474">
    <property type="entry name" value="alpha/beta-Hydrolases"/>
    <property type="match status" value="1"/>
</dbReference>
<evidence type="ECO:0000313" key="8">
    <source>
        <dbReference type="Proteomes" id="UP000326553"/>
    </source>
</evidence>
<organism evidence="7 8">
    <name type="scientific">Streptomyces alboniger</name>
    <dbReference type="NCBI Taxonomy" id="132473"/>
    <lineage>
        <taxon>Bacteria</taxon>
        <taxon>Bacillati</taxon>
        <taxon>Actinomycetota</taxon>
        <taxon>Actinomycetes</taxon>
        <taxon>Kitasatosporales</taxon>
        <taxon>Streptomycetaceae</taxon>
        <taxon>Streptomyces</taxon>
        <taxon>Streptomyces aurantiacus group</taxon>
    </lineage>
</organism>
<evidence type="ECO:0000259" key="6">
    <source>
        <dbReference type="Pfam" id="PF00561"/>
    </source>
</evidence>
<feature type="region of interest" description="Disordered" evidence="4">
    <location>
        <begin position="153"/>
        <end position="180"/>
    </location>
</feature>
<gene>
    <name evidence="7" type="ORF">CP975_25060</name>
</gene>